<dbReference type="RefSeq" id="XP_060348679.1">
    <property type="nucleotide sequence ID" value="XM_060492309.1"/>
</dbReference>
<organism evidence="1 2">
    <name type="scientific">Colletotrichum paranaense</name>
    <dbReference type="NCBI Taxonomy" id="1914294"/>
    <lineage>
        <taxon>Eukaryota</taxon>
        <taxon>Fungi</taxon>
        <taxon>Dikarya</taxon>
        <taxon>Ascomycota</taxon>
        <taxon>Pezizomycotina</taxon>
        <taxon>Sordariomycetes</taxon>
        <taxon>Hypocreomycetidae</taxon>
        <taxon>Glomerellales</taxon>
        <taxon>Glomerellaceae</taxon>
        <taxon>Colletotrichum</taxon>
        <taxon>Colletotrichum acutatum species complex</taxon>
    </lineage>
</organism>
<comment type="caution">
    <text evidence="1">The sequence shown here is derived from an EMBL/GenBank/DDBJ whole genome shotgun (WGS) entry which is preliminary data.</text>
</comment>
<name>A0ABQ9SKC7_9PEZI</name>
<keyword evidence="2" id="KW-1185">Reference proteome</keyword>
<evidence type="ECO:0000313" key="1">
    <source>
        <dbReference type="EMBL" id="KAK1537927.1"/>
    </source>
</evidence>
<dbReference type="GeneID" id="85376208"/>
<sequence length="138" mass="15271">MAFPPKAVIGRMENVGYRRKRHQAVFQMTAPVVWADLSAPGRLLCHLRRGLHDDAPSSPAADPSRTLIHICYPSQVFPPLMVAQFSLVPSSAQSRTAGLPDFGVHRNAPPRVLGRLHFRHDLITTPFDTTAKTISLLQ</sequence>
<reference evidence="1 2" key="1">
    <citation type="submission" date="2016-10" db="EMBL/GenBank/DDBJ databases">
        <title>The genome sequence of Colletotrichum fioriniae PJ7.</title>
        <authorList>
            <person name="Baroncelli R."/>
        </authorList>
    </citation>
    <scope>NUCLEOTIDE SEQUENCE [LARGE SCALE GENOMIC DNA]</scope>
    <source>
        <strain evidence="1 2">IMI 384185</strain>
    </source>
</reference>
<accession>A0ABQ9SKC7</accession>
<evidence type="ECO:0000313" key="2">
    <source>
        <dbReference type="Proteomes" id="UP001241169"/>
    </source>
</evidence>
<dbReference type="Proteomes" id="UP001241169">
    <property type="component" value="Unassembled WGS sequence"/>
</dbReference>
<dbReference type="EMBL" id="MOPA01000006">
    <property type="protein sequence ID" value="KAK1537927.1"/>
    <property type="molecule type" value="Genomic_DNA"/>
</dbReference>
<proteinExistence type="predicted"/>
<protein>
    <submittedName>
        <fullName evidence="1">Uncharacterized protein</fullName>
    </submittedName>
</protein>
<gene>
    <name evidence="1" type="ORF">CPAR01_08040</name>
</gene>